<evidence type="ECO:0000313" key="2">
    <source>
        <dbReference type="Proteomes" id="UP000290652"/>
    </source>
</evidence>
<protein>
    <submittedName>
        <fullName evidence="1">Uncharacterized protein</fullName>
    </submittedName>
</protein>
<name>A0A9Q7NVN9_ECOLX</name>
<dbReference type="Proteomes" id="UP000290652">
    <property type="component" value="Unassembled WGS sequence"/>
</dbReference>
<proteinExistence type="predicted"/>
<dbReference type="AlphaFoldDB" id="A0A9Q7NVN9"/>
<sequence length="275" mass="32286">MISLKAPHNNLMPYTQQSILNTVKNNQLPEDIKSSLVSCVDIFKVLIKQYYDYPYDCRDDLVDDDKLIHLMAAVRDCEWSDDNALTINVQFNDFPGFYDWMDYPDHPVKFVFRILENQKGTVWVYDQDDAFLDIKANVQAGRFTGLKKLVQFINSVRTDCKCILLEHHMPLLRLFPKGKECMHVEKWLREMSSIPETDAPIKQALAHGLLLHLKNIYPVFPESLVMLLLSVLDVKTYRDDARLNEWISNRVQELGDRYYPVNKHVKIRVMTPTYW</sequence>
<dbReference type="RefSeq" id="WP_001325154.1">
    <property type="nucleotide sequence ID" value="NZ_CP107720.1"/>
</dbReference>
<organism evidence="1 2">
    <name type="scientific">Escherichia coli</name>
    <dbReference type="NCBI Taxonomy" id="562"/>
    <lineage>
        <taxon>Bacteria</taxon>
        <taxon>Pseudomonadati</taxon>
        <taxon>Pseudomonadota</taxon>
        <taxon>Gammaproteobacteria</taxon>
        <taxon>Enterobacterales</taxon>
        <taxon>Enterobacteriaceae</taxon>
        <taxon>Escherichia</taxon>
    </lineage>
</organism>
<dbReference type="EMBL" id="SCIU01000067">
    <property type="protein sequence ID" value="RXB22928.1"/>
    <property type="molecule type" value="Genomic_DNA"/>
</dbReference>
<comment type="caution">
    <text evidence="1">The sequence shown here is derived from an EMBL/GenBank/DDBJ whole genome shotgun (WGS) entry which is preliminary data.</text>
</comment>
<gene>
    <name evidence="1" type="ORF">EPS97_21610</name>
</gene>
<evidence type="ECO:0000313" key="1">
    <source>
        <dbReference type="EMBL" id="RXB22928.1"/>
    </source>
</evidence>
<reference evidence="1 2" key="1">
    <citation type="submission" date="2019-01" db="EMBL/GenBank/DDBJ databases">
        <title>Genomic analysis of febrile catheter-associated UTI E. coli isolates.</title>
        <authorList>
            <person name="Potter R."/>
            <person name="Zou Z."/>
            <person name="Henderson J."/>
            <person name="Dantas G."/>
        </authorList>
    </citation>
    <scope>NUCLEOTIDE SEQUENCE [LARGE SCALE GENOMIC DNA]</scope>
    <source>
        <strain evidence="1 2">49_rectal</strain>
    </source>
</reference>
<accession>A0A9Q7NVN9</accession>